<proteinExistence type="predicted"/>
<evidence type="ECO:0000259" key="2">
    <source>
        <dbReference type="Pfam" id="PF20906"/>
    </source>
</evidence>
<feature type="domain" description="S-Me-THD-like C-terminal" evidence="2">
    <location>
        <begin position="123"/>
        <end position="312"/>
    </location>
</feature>
<dbReference type="Pfam" id="PF06032">
    <property type="entry name" value="S-Me-THD_N"/>
    <property type="match status" value="1"/>
</dbReference>
<dbReference type="SUPFAM" id="SSF160991">
    <property type="entry name" value="CV3147-like"/>
    <property type="match status" value="1"/>
</dbReference>
<dbReference type="STRING" id="1888891.DSOL_2100"/>
<keyword evidence="4" id="KW-1185">Reference proteome</keyword>
<dbReference type="InterPro" id="IPR027479">
    <property type="entry name" value="S-Me-THD_N_sf"/>
</dbReference>
<feature type="domain" description="S-Me-THD N-terminal" evidence="1">
    <location>
        <begin position="2"/>
        <end position="120"/>
    </location>
</feature>
<dbReference type="InterPro" id="IPR024071">
    <property type="entry name" value="S-Me-THD_C_sf"/>
</dbReference>
<organism evidence="3 4">
    <name type="scientific">Desulfosporosinus metallidurans</name>
    <dbReference type="NCBI Taxonomy" id="1888891"/>
    <lineage>
        <taxon>Bacteria</taxon>
        <taxon>Bacillati</taxon>
        <taxon>Bacillota</taxon>
        <taxon>Clostridia</taxon>
        <taxon>Eubacteriales</taxon>
        <taxon>Desulfitobacteriaceae</taxon>
        <taxon>Desulfosporosinus</taxon>
    </lineage>
</organism>
<dbReference type="Gene3D" id="2.40.390.10">
    <property type="entry name" value="CV3147-like"/>
    <property type="match status" value="1"/>
</dbReference>
<gene>
    <name evidence="3" type="ORF">DSOL_2100</name>
</gene>
<reference evidence="3 4" key="1">
    <citation type="submission" date="2016-09" db="EMBL/GenBank/DDBJ databases">
        <title>Complete genome of Desulfosporosinus sp. OL.</title>
        <authorList>
            <person name="Mardanov A."/>
            <person name="Beletsky A."/>
            <person name="Panova A."/>
            <person name="Karnachuk O."/>
            <person name="Ravin N."/>
        </authorList>
    </citation>
    <scope>NUCLEOTIDE SEQUENCE [LARGE SCALE GENOMIC DNA]</scope>
    <source>
        <strain evidence="3 4">OL</strain>
    </source>
</reference>
<name>A0A1Q8QXE4_9FIRM</name>
<dbReference type="Pfam" id="PF20906">
    <property type="entry name" value="S-Me-THD_C"/>
    <property type="match status" value="1"/>
</dbReference>
<evidence type="ECO:0000313" key="3">
    <source>
        <dbReference type="EMBL" id="OLN32007.1"/>
    </source>
</evidence>
<comment type="caution">
    <text evidence="3">The sequence shown here is derived from an EMBL/GenBank/DDBJ whole genome shotgun (WGS) entry which is preliminary data.</text>
</comment>
<accession>A0A1Q8QXE4</accession>
<dbReference type="InterPro" id="IPR010318">
    <property type="entry name" value="S-Me-THD_N"/>
</dbReference>
<dbReference type="AlphaFoldDB" id="A0A1Q8QXE4"/>
<protein>
    <recommendedName>
        <fullName evidence="5">DUF917 domain-containing protein</fullName>
    </recommendedName>
</protein>
<dbReference type="InterPro" id="IPR048350">
    <property type="entry name" value="S-Me-THD-like_C"/>
</dbReference>
<evidence type="ECO:0008006" key="5">
    <source>
        <dbReference type="Google" id="ProtNLM"/>
    </source>
</evidence>
<sequence length="326" mass="36195">MPIISFHQLPDDFLVAAVGFLGSPELLEENPPDGDEGLRALHRLEQALGRKVDALFSLEGGGVNNVYPLLVSLKTGLPLLDADGMGRSFPKLQMTTCHIFGQMGTPFALVNYEGNDELFTDEDNFKLELNTRKALMKYGGVGFFSGFAMNGRAAKESLISGTLSFALRLGEVLQKGSYEEMKEELLQVTRNSLYGEAIELFIGCVEELGQFEGLKLRSISLKGSKAYEAQQFNVLLQYENVFAYRNNKLVAMVPDLIIFLEYATGRPLNNNEIQPDMEIAVIGVPCPTILRTRRALSVVGPQSFEYNMEYQSLEQLHASYYFGEGS</sequence>
<dbReference type="EMBL" id="MLBF01000012">
    <property type="protein sequence ID" value="OLN32007.1"/>
    <property type="molecule type" value="Genomic_DNA"/>
</dbReference>
<evidence type="ECO:0000313" key="4">
    <source>
        <dbReference type="Proteomes" id="UP000186102"/>
    </source>
</evidence>
<dbReference type="Gene3D" id="3.40.1610.10">
    <property type="entry name" value="CV3147-like domain"/>
    <property type="match status" value="1"/>
</dbReference>
<evidence type="ECO:0000259" key="1">
    <source>
        <dbReference type="Pfam" id="PF06032"/>
    </source>
</evidence>
<dbReference type="Proteomes" id="UP000186102">
    <property type="component" value="Unassembled WGS sequence"/>
</dbReference>